<keyword evidence="2" id="KW-1185">Reference proteome</keyword>
<dbReference type="OrthoDB" id="10467957at2759"/>
<dbReference type="Proteomes" id="UP000030747">
    <property type="component" value="Unassembled WGS sequence"/>
</dbReference>
<name>U6KHQ6_EIMTE</name>
<reference evidence="1" key="2">
    <citation type="submission" date="2013-10" db="EMBL/GenBank/DDBJ databases">
        <authorList>
            <person name="Aslett M."/>
        </authorList>
    </citation>
    <scope>NUCLEOTIDE SEQUENCE [LARGE SCALE GENOMIC DNA]</scope>
    <source>
        <strain evidence="1">Houghton</strain>
    </source>
</reference>
<evidence type="ECO:0000313" key="2">
    <source>
        <dbReference type="Proteomes" id="UP000030747"/>
    </source>
</evidence>
<accession>U6KHQ6</accession>
<feature type="non-terminal residue" evidence="1">
    <location>
        <position position="1"/>
    </location>
</feature>
<dbReference type="GeneID" id="25254611"/>
<dbReference type="EMBL" id="HG673767">
    <property type="protein sequence ID" value="CDJ37560.1"/>
    <property type="molecule type" value="Genomic_DNA"/>
</dbReference>
<reference evidence="1" key="1">
    <citation type="submission" date="2013-10" db="EMBL/GenBank/DDBJ databases">
        <title>Genomic analysis of the causative agents of coccidiosis in chickens.</title>
        <authorList>
            <person name="Reid A.J."/>
            <person name="Blake D."/>
            <person name="Billington K."/>
            <person name="Browne H."/>
            <person name="Dunn M."/>
            <person name="Hung S."/>
            <person name="Kawahara F."/>
            <person name="Miranda-Saavedra D."/>
            <person name="Mourier T."/>
            <person name="Nagra H."/>
            <person name="Otto T.D."/>
            <person name="Rawlings N."/>
            <person name="Sanchez A."/>
            <person name="Sanders M."/>
            <person name="Subramaniam C."/>
            <person name="Tay Y."/>
            <person name="Dear P."/>
            <person name="Doerig C."/>
            <person name="Gruber A."/>
            <person name="Parkinson J."/>
            <person name="Shirley M."/>
            <person name="Wan K.L."/>
            <person name="Berriman M."/>
            <person name="Tomley F."/>
            <person name="Pain A."/>
        </authorList>
    </citation>
    <scope>NUCLEOTIDE SEQUENCE [LARGE SCALE GENOMIC DNA]</scope>
    <source>
        <strain evidence="1">Houghton</strain>
    </source>
</reference>
<organism evidence="1 2">
    <name type="scientific">Eimeria tenella</name>
    <name type="common">Coccidian parasite</name>
    <dbReference type="NCBI Taxonomy" id="5802"/>
    <lineage>
        <taxon>Eukaryota</taxon>
        <taxon>Sar</taxon>
        <taxon>Alveolata</taxon>
        <taxon>Apicomplexa</taxon>
        <taxon>Conoidasida</taxon>
        <taxon>Coccidia</taxon>
        <taxon>Eucoccidiorida</taxon>
        <taxon>Eimeriorina</taxon>
        <taxon>Eimeriidae</taxon>
        <taxon>Eimeria</taxon>
    </lineage>
</organism>
<dbReference type="VEuPathDB" id="ToxoDB:ETH2_0843400"/>
<dbReference type="InterPro" id="IPR016024">
    <property type="entry name" value="ARM-type_fold"/>
</dbReference>
<dbReference type="SUPFAM" id="SSF48371">
    <property type="entry name" value="ARM repeat"/>
    <property type="match status" value="1"/>
</dbReference>
<dbReference type="VEuPathDB" id="ToxoDB:ETH_00027590"/>
<dbReference type="InterPro" id="IPR011989">
    <property type="entry name" value="ARM-like"/>
</dbReference>
<dbReference type="RefSeq" id="XP_013228398.1">
    <property type="nucleotide sequence ID" value="XM_013372944.1"/>
</dbReference>
<protein>
    <submittedName>
        <fullName evidence="1">Uncharacterized protein</fullName>
    </submittedName>
</protein>
<dbReference type="Gene3D" id="1.25.10.10">
    <property type="entry name" value="Leucine-rich Repeat Variant"/>
    <property type="match status" value="1"/>
</dbReference>
<evidence type="ECO:0000313" key="1">
    <source>
        <dbReference type="EMBL" id="CDJ37560.1"/>
    </source>
</evidence>
<sequence>SACLVLANLLRTGSQEQLLQLPLLQQPQQLQQLLQQLLEDRAPPVQSAALQVYRHLVRHSKGQQQLVDVCWELLPAVHAAAAAAAAAASHGAGEWVPASDALIAAKRLCRASAPLLLSPPAAAAAAAAKTTQISDLAFGHLYSTNPAVKLQAEQLLLQLLRIRAGSSGVTEEAANALLSELESSSSSLTGRRLQQLGDYLFRVLLRVHADAAAAAEAAESDAEDAAPAAAELEPDLVEDNWEAVL</sequence>
<dbReference type="AlphaFoldDB" id="U6KHQ6"/>
<proteinExistence type="predicted"/>
<gene>
    <name evidence="1" type="ORF">ETH_00027590</name>
</gene>